<evidence type="ECO:0000259" key="1">
    <source>
        <dbReference type="Pfam" id="PF22016"/>
    </source>
</evidence>
<reference evidence="2 3" key="1">
    <citation type="submission" date="2019-07" db="EMBL/GenBank/DDBJ databases">
        <authorList>
            <person name="Kim J."/>
        </authorList>
    </citation>
    <scope>NUCLEOTIDE SEQUENCE [LARGE SCALE GENOMIC DNA]</scope>
    <source>
        <strain evidence="2 3">JC52</strain>
    </source>
</reference>
<feature type="domain" description="DUF6933" evidence="1">
    <location>
        <begin position="3"/>
        <end position="159"/>
    </location>
</feature>
<keyword evidence="3" id="KW-1185">Reference proteome</keyword>
<dbReference type="AlphaFoldDB" id="A0A559KF80"/>
<accession>A0A559KF80</accession>
<gene>
    <name evidence="2" type="ORF">FPZ49_06705</name>
</gene>
<dbReference type="Proteomes" id="UP000317036">
    <property type="component" value="Unassembled WGS sequence"/>
</dbReference>
<protein>
    <recommendedName>
        <fullName evidence="1">DUF6933 domain-containing protein</fullName>
    </recommendedName>
</protein>
<proteinExistence type="predicted"/>
<comment type="caution">
    <text evidence="2">The sequence shown here is derived from an EMBL/GenBank/DDBJ whole genome shotgun (WGS) entry which is preliminary data.</text>
</comment>
<evidence type="ECO:0000313" key="3">
    <source>
        <dbReference type="Proteomes" id="UP000317036"/>
    </source>
</evidence>
<dbReference type="EMBL" id="VNJI01000006">
    <property type="protein sequence ID" value="TVY10783.1"/>
    <property type="molecule type" value="Genomic_DNA"/>
</dbReference>
<dbReference type="RefSeq" id="WP_144844791.1">
    <property type="nucleotide sequence ID" value="NZ_VNJI01000006.1"/>
</dbReference>
<sequence>MAIISCTKKLFEQSGFPESPVPEVGYQPLYSWHAHFFKMGRKNCLMLMNDLTRYQVFLYGMKKAHYKSFEDLFIQSLTANLKADELPEDQIHKYISRIGAHIYTKTHNRSLIGSLNDQILIGTHWIEPYLSSEELPLIEFNRRLNRTVMLKLKETYPVEAMKNALEIL</sequence>
<dbReference type="OrthoDB" id="9801392at2"/>
<name>A0A559KF80_9BACL</name>
<organism evidence="2 3">
    <name type="scientific">Paenibacillus cremeus</name>
    <dbReference type="NCBI Taxonomy" id="2163881"/>
    <lineage>
        <taxon>Bacteria</taxon>
        <taxon>Bacillati</taxon>
        <taxon>Bacillota</taxon>
        <taxon>Bacilli</taxon>
        <taxon>Bacillales</taxon>
        <taxon>Paenibacillaceae</taxon>
        <taxon>Paenibacillus</taxon>
    </lineage>
</organism>
<dbReference type="Pfam" id="PF22016">
    <property type="entry name" value="DUF6933"/>
    <property type="match status" value="1"/>
</dbReference>
<evidence type="ECO:0000313" key="2">
    <source>
        <dbReference type="EMBL" id="TVY10783.1"/>
    </source>
</evidence>
<dbReference type="InterPro" id="IPR053864">
    <property type="entry name" value="DUF6933"/>
</dbReference>